<evidence type="ECO:0000313" key="3">
    <source>
        <dbReference type="Proteomes" id="UP000580568"/>
    </source>
</evidence>
<reference evidence="2 3" key="1">
    <citation type="submission" date="2020-07" db="EMBL/GenBank/DDBJ databases">
        <title>A new beta-1,3-glucan-decomposing anaerobic bacterium isolated from anoxic soil subjected to biological soil disinfestation.</title>
        <authorList>
            <person name="Ueki A."/>
            <person name="Tonouchi A."/>
        </authorList>
    </citation>
    <scope>NUCLEOTIDE SEQUENCE [LARGE SCALE GENOMIC DNA]</scope>
    <source>
        <strain evidence="2 3">TW1</strain>
    </source>
</reference>
<evidence type="ECO:0000313" key="2">
    <source>
        <dbReference type="EMBL" id="GFP77067.1"/>
    </source>
</evidence>
<feature type="transmembrane region" description="Helical" evidence="1">
    <location>
        <begin position="72"/>
        <end position="89"/>
    </location>
</feature>
<organism evidence="2 3">
    <name type="scientific">Clostridium fungisolvens</name>
    <dbReference type="NCBI Taxonomy" id="1604897"/>
    <lineage>
        <taxon>Bacteria</taxon>
        <taxon>Bacillati</taxon>
        <taxon>Bacillota</taxon>
        <taxon>Clostridia</taxon>
        <taxon>Eubacteriales</taxon>
        <taxon>Clostridiaceae</taxon>
        <taxon>Clostridium</taxon>
    </lineage>
</organism>
<comment type="caution">
    <text evidence="2">The sequence shown here is derived from an EMBL/GenBank/DDBJ whole genome shotgun (WGS) entry which is preliminary data.</text>
</comment>
<sequence length="122" mass="14089">MKNSLKNYRVVFLTILFLECFFMSGIYFYKQLSVPVLAGMIPTESQTIVLSALYIIKLILLIFVIFKMRSTYKIFILISMIIGISTILYEKMNLIFILAEGVLFIISILTIICSSERIKARK</sequence>
<keyword evidence="1" id="KW-0812">Transmembrane</keyword>
<dbReference type="AlphaFoldDB" id="A0A6V8SIN4"/>
<dbReference type="Proteomes" id="UP000580568">
    <property type="component" value="Unassembled WGS sequence"/>
</dbReference>
<feature type="transmembrane region" description="Helical" evidence="1">
    <location>
        <begin position="48"/>
        <end position="65"/>
    </location>
</feature>
<evidence type="ECO:0000256" key="1">
    <source>
        <dbReference type="SAM" id="Phobius"/>
    </source>
</evidence>
<keyword evidence="3" id="KW-1185">Reference proteome</keyword>
<keyword evidence="1" id="KW-0472">Membrane</keyword>
<keyword evidence="1" id="KW-1133">Transmembrane helix</keyword>
<dbReference type="EMBL" id="BLZR01000001">
    <property type="protein sequence ID" value="GFP77067.1"/>
    <property type="molecule type" value="Genomic_DNA"/>
</dbReference>
<proteinExistence type="predicted"/>
<feature type="transmembrane region" description="Helical" evidence="1">
    <location>
        <begin position="95"/>
        <end position="113"/>
    </location>
</feature>
<feature type="transmembrane region" description="Helical" evidence="1">
    <location>
        <begin position="7"/>
        <end position="28"/>
    </location>
</feature>
<protein>
    <submittedName>
        <fullName evidence="2">Uncharacterized protein</fullName>
    </submittedName>
</protein>
<name>A0A6V8SIN4_9CLOT</name>
<gene>
    <name evidence="2" type="ORF">bsdtw1_03181</name>
</gene>
<accession>A0A6V8SIN4</accession>